<evidence type="ECO:0000313" key="1">
    <source>
        <dbReference type="EMBL" id="MDP9825259.1"/>
    </source>
</evidence>
<gene>
    <name evidence="1" type="ORF">J2S57_001008</name>
</gene>
<accession>A0ABT9NXU6</accession>
<keyword evidence="2" id="KW-1185">Reference proteome</keyword>
<reference evidence="1 2" key="1">
    <citation type="submission" date="2023-07" db="EMBL/GenBank/DDBJ databases">
        <title>Sequencing the genomes of 1000 actinobacteria strains.</title>
        <authorList>
            <person name="Klenk H.-P."/>
        </authorList>
    </citation>
    <scope>NUCLEOTIDE SEQUENCE [LARGE SCALE GENOMIC DNA]</scope>
    <source>
        <strain evidence="1 2">DSM 44388</strain>
    </source>
</reference>
<dbReference type="EMBL" id="JAUSQZ010000001">
    <property type="protein sequence ID" value="MDP9825259.1"/>
    <property type="molecule type" value="Genomic_DNA"/>
</dbReference>
<evidence type="ECO:0000313" key="2">
    <source>
        <dbReference type="Proteomes" id="UP001235712"/>
    </source>
</evidence>
<dbReference type="Proteomes" id="UP001235712">
    <property type="component" value="Unassembled WGS sequence"/>
</dbReference>
<name>A0ABT9NXU6_9ACTN</name>
<protein>
    <submittedName>
        <fullName evidence="1">Uncharacterized protein</fullName>
    </submittedName>
</protein>
<sequence>MPKYRIRDSVIKNRVLVAPFQNAADPDDLDQCQRLLADQIRLRRPYSPRGFLLEIDTRNGWITVATALA</sequence>
<organism evidence="1 2">
    <name type="scientific">Kineosporia succinea</name>
    <dbReference type="NCBI Taxonomy" id="84632"/>
    <lineage>
        <taxon>Bacteria</taxon>
        <taxon>Bacillati</taxon>
        <taxon>Actinomycetota</taxon>
        <taxon>Actinomycetes</taxon>
        <taxon>Kineosporiales</taxon>
        <taxon>Kineosporiaceae</taxon>
        <taxon>Kineosporia</taxon>
    </lineage>
</organism>
<proteinExistence type="predicted"/>
<dbReference type="RefSeq" id="WP_307238864.1">
    <property type="nucleotide sequence ID" value="NZ_JAUSQZ010000001.1"/>
</dbReference>
<comment type="caution">
    <text evidence="1">The sequence shown here is derived from an EMBL/GenBank/DDBJ whole genome shotgun (WGS) entry which is preliminary data.</text>
</comment>